<protein>
    <submittedName>
        <fullName evidence="1">Uncharacterized protein</fullName>
    </submittedName>
</protein>
<dbReference type="GO" id="GO:0005739">
    <property type="term" value="C:mitochondrion"/>
    <property type="evidence" value="ECO:0007669"/>
    <property type="project" value="InterPro"/>
</dbReference>
<gene>
    <name evidence="1" type="ORF">R3P38DRAFT_2773632</name>
</gene>
<evidence type="ECO:0000313" key="2">
    <source>
        <dbReference type="Proteomes" id="UP001362999"/>
    </source>
</evidence>
<comment type="caution">
    <text evidence="1">The sequence shown here is derived from an EMBL/GenBank/DDBJ whole genome shotgun (WGS) entry which is preliminary data.</text>
</comment>
<dbReference type="PANTHER" id="PTHR12840">
    <property type="entry name" value="NADH-UBIQUINONE OXIDOREDUCTASE ASHI SUBUNIT"/>
    <property type="match status" value="1"/>
</dbReference>
<dbReference type="EMBL" id="JAWWNJ010000023">
    <property type="protein sequence ID" value="KAK7033190.1"/>
    <property type="molecule type" value="Genomic_DNA"/>
</dbReference>
<sequence>MLALTRRQLARRTRPLLLRQYATPVNNEPNPQYNGYPELPDVNHQYRTPLGWQDNLLRRNFGDTVHHHEEVNSVWGPDIPVVPPNQALRQFLIATGCFVAAGLFMRTFLVPERPAIKREYPFNGLETELGGHRANPEAESSDE</sequence>
<reference evidence="1 2" key="1">
    <citation type="journal article" date="2024" name="J Genomics">
        <title>Draft genome sequencing and assembly of Favolaschia claudopus CIRM-BRFM 2984 isolated from oak limbs.</title>
        <authorList>
            <person name="Navarro D."/>
            <person name="Drula E."/>
            <person name="Chaduli D."/>
            <person name="Cazenave R."/>
            <person name="Ahrendt S."/>
            <person name="Wang J."/>
            <person name="Lipzen A."/>
            <person name="Daum C."/>
            <person name="Barry K."/>
            <person name="Grigoriev I.V."/>
            <person name="Favel A."/>
            <person name="Rosso M.N."/>
            <person name="Martin F."/>
        </authorList>
    </citation>
    <scope>NUCLEOTIDE SEQUENCE [LARGE SCALE GENOMIC DNA]</scope>
    <source>
        <strain evidence="1 2">CIRM-BRFM 2984</strain>
    </source>
</reference>
<dbReference type="Proteomes" id="UP001362999">
    <property type="component" value="Unassembled WGS sequence"/>
</dbReference>
<dbReference type="InterPro" id="IPR008699">
    <property type="entry name" value="NDUFB8"/>
</dbReference>
<accession>A0AAW0C276</accession>
<keyword evidence="2" id="KW-1185">Reference proteome</keyword>
<dbReference type="Pfam" id="PF05821">
    <property type="entry name" value="NDUF_B8"/>
    <property type="match status" value="1"/>
</dbReference>
<evidence type="ECO:0000313" key="1">
    <source>
        <dbReference type="EMBL" id="KAK7033190.1"/>
    </source>
</evidence>
<organism evidence="1 2">
    <name type="scientific">Favolaschia claudopus</name>
    <dbReference type="NCBI Taxonomy" id="2862362"/>
    <lineage>
        <taxon>Eukaryota</taxon>
        <taxon>Fungi</taxon>
        <taxon>Dikarya</taxon>
        <taxon>Basidiomycota</taxon>
        <taxon>Agaricomycotina</taxon>
        <taxon>Agaricomycetes</taxon>
        <taxon>Agaricomycetidae</taxon>
        <taxon>Agaricales</taxon>
        <taxon>Marasmiineae</taxon>
        <taxon>Mycenaceae</taxon>
        <taxon>Favolaschia</taxon>
    </lineage>
</organism>
<dbReference type="AlphaFoldDB" id="A0AAW0C276"/>
<proteinExistence type="predicted"/>
<name>A0AAW0C276_9AGAR</name>
<dbReference type="PANTHER" id="PTHR12840:SF1">
    <property type="entry name" value="NADH DEHYDROGENASE [UBIQUINONE] 1 BETA SUBCOMPLEX SUBUNIT 8, MITOCHONDRIAL"/>
    <property type="match status" value="1"/>
</dbReference>